<accession>E4Z787</accession>
<proteinExistence type="predicted"/>
<feature type="non-terminal residue" evidence="2">
    <location>
        <position position="1"/>
    </location>
</feature>
<evidence type="ECO:0000313" key="2">
    <source>
        <dbReference type="EMBL" id="CBY43565.1"/>
    </source>
</evidence>
<protein>
    <recommendedName>
        <fullName evidence="3">ZP domain-containing protein</fullName>
    </recommendedName>
</protein>
<sequence>GNFEVRTGLYFDEHLVRKVTPNDTIGEDDETFIGIELIDIQKPTMVVVVEKLWVTATKEPNPASDSVVLLKKLPSGCAIMHPIMGNYPQPNPFDEENPEDHPHVAFQIDYKAISEAFVDEPDFSGFFIHLVTKVCVTNGENCFGTCTDAEIEKVENERNNRNNMLSDGSCIMADDEPEEPGLETTTPKNSLPVCPPNFGREFDGWTESRSTLRISEPKGSLLDRLKGQLWTEILKINKNEEETRIKPVNFRKGLQRPRNTTTKYHHGNHKYGVSISKQIKNTTGLTPEMRPNYFKLLEQIKEEEQKNKAREKRNADRLSYEQIRPPTNYFEKNGGSKRLSMKGWGGRNIRPVAVRASE</sequence>
<dbReference type="AlphaFoldDB" id="E4Z787"/>
<feature type="compositionally biased region" description="Basic and acidic residues" evidence="1">
    <location>
        <begin position="305"/>
        <end position="319"/>
    </location>
</feature>
<dbReference type="Proteomes" id="UP000011014">
    <property type="component" value="Unassembled WGS sequence"/>
</dbReference>
<dbReference type="EMBL" id="FN658396">
    <property type="protein sequence ID" value="CBY43565.1"/>
    <property type="molecule type" value="Genomic_DNA"/>
</dbReference>
<dbReference type="Gene3D" id="2.60.40.4100">
    <property type="entry name" value="Zona pellucida, ZP-C domain"/>
    <property type="match status" value="1"/>
</dbReference>
<gene>
    <name evidence="2" type="ORF">GSOID_T00028175001</name>
</gene>
<dbReference type="InterPro" id="IPR042235">
    <property type="entry name" value="ZP-C_dom"/>
</dbReference>
<name>E4Z787_OIKDI</name>
<evidence type="ECO:0008006" key="3">
    <source>
        <dbReference type="Google" id="ProtNLM"/>
    </source>
</evidence>
<organism evidence="2">
    <name type="scientific">Oikopleura dioica</name>
    <name type="common">Tunicate</name>
    <dbReference type="NCBI Taxonomy" id="34765"/>
    <lineage>
        <taxon>Eukaryota</taxon>
        <taxon>Metazoa</taxon>
        <taxon>Chordata</taxon>
        <taxon>Tunicata</taxon>
        <taxon>Appendicularia</taxon>
        <taxon>Copelata</taxon>
        <taxon>Oikopleuridae</taxon>
        <taxon>Oikopleura</taxon>
    </lineage>
</organism>
<evidence type="ECO:0000256" key="1">
    <source>
        <dbReference type="SAM" id="MobiDB-lite"/>
    </source>
</evidence>
<feature type="region of interest" description="Disordered" evidence="1">
    <location>
        <begin position="305"/>
        <end position="344"/>
    </location>
</feature>
<reference evidence="2" key="1">
    <citation type="journal article" date="2010" name="Science">
        <title>Plasticity of animal genome architecture unmasked by rapid evolution of a pelagic tunicate.</title>
        <authorList>
            <person name="Denoeud F."/>
            <person name="Henriet S."/>
            <person name="Mungpakdee S."/>
            <person name="Aury J.M."/>
            <person name="Da Silva C."/>
            <person name="Brinkmann H."/>
            <person name="Mikhaleva J."/>
            <person name="Olsen L.C."/>
            <person name="Jubin C."/>
            <person name="Canestro C."/>
            <person name="Bouquet J.M."/>
            <person name="Danks G."/>
            <person name="Poulain J."/>
            <person name="Campsteijn C."/>
            <person name="Adamski M."/>
            <person name="Cross I."/>
            <person name="Yadetie F."/>
            <person name="Muffato M."/>
            <person name="Louis A."/>
            <person name="Butcher S."/>
            <person name="Tsagkogeorga G."/>
            <person name="Konrad A."/>
            <person name="Singh S."/>
            <person name="Jensen M.F."/>
            <person name="Cong E.H."/>
            <person name="Eikeseth-Otteraa H."/>
            <person name="Noel B."/>
            <person name="Anthouard V."/>
            <person name="Porcel B.M."/>
            <person name="Kachouri-Lafond R."/>
            <person name="Nishino A."/>
            <person name="Ugolini M."/>
            <person name="Chourrout P."/>
            <person name="Nishida H."/>
            <person name="Aasland R."/>
            <person name="Huzurbazar S."/>
            <person name="Westhof E."/>
            <person name="Delsuc F."/>
            <person name="Lehrach H."/>
            <person name="Reinhardt R."/>
            <person name="Weissenbach J."/>
            <person name="Roy S.W."/>
            <person name="Artiguenave F."/>
            <person name="Postlethwait J.H."/>
            <person name="Manak J.R."/>
            <person name="Thompson E.M."/>
            <person name="Jaillon O."/>
            <person name="Du Pasquier L."/>
            <person name="Boudinot P."/>
            <person name="Liberles D.A."/>
            <person name="Volff J.N."/>
            <person name="Philippe H."/>
            <person name="Lenhard B."/>
            <person name="Roest Crollius H."/>
            <person name="Wincker P."/>
            <person name="Chourrout D."/>
        </authorList>
    </citation>
    <scope>NUCLEOTIDE SEQUENCE [LARGE SCALE GENOMIC DNA]</scope>
</reference>